<dbReference type="EMBL" id="QSFT01000013">
    <property type="protein sequence ID" value="RHA75870.1"/>
    <property type="molecule type" value="Genomic_DNA"/>
</dbReference>
<gene>
    <name evidence="1" type="ORF">DW921_07435</name>
</gene>
<evidence type="ECO:0000313" key="2">
    <source>
        <dbReference type="Proteomes" id="UP000283855"/>
    </source>
</evidence>
<dbReference type="SUPFAM" id="SSF63825">
    <property type="entry name" value="YWTD domain"/>
    <property type="match status" value="1"/>
</dbReference>
<comment type="caution">
    <text evidence="1">The sequence shown here is derived from an EMBL/GenBank/DDBJ whole genome shotgun (WGS) entry which is preliminary data.</text>
</comment>
<name>A0A413T085_9BACT</name>
<proteinExistence type="predicted"/>
<dbReference type="Proteomes" id="UP000283855">
    <property type="component" value="Unassembled WGS sequence"/>
</dbReference>
<sequence length="390" mass="44387">MTRKNLLRKALSGLLILTLAGCHPGKEKTQEKCQTLQIETETEAGSIRLSEVANGSLVVLPTSDSLLLSEINQIHLKKDFLYVADPSAVYKFSLSGECLGAIHRQGTGPEEYANVSDFQTDGEHVWVLSRNTQCINSYSWDNSCTSRINLDLWMENICLTDSNTLYIYTGNDMSKDNRFQLHALSLSDSSSTHHFLPVDKAKAQYLFVKSKNIFQQNGSHTYFTQLFNDTVYNLNAAACTPAFVLDFSGKNIPSSFYNQPYEHIMEFFEKLHQEDRFAYGTDCFLETDKNYWAGYFYKKQYRMSILPKSADGKQICFGTLLVDQLYDYPVNLTDVTLFVQDNGQIVLPLQPDDIMEYGRTHLSPSQQQELADKLHYTDDQNPVLLLIRAI</sequence>
<accession>A0A413T085</accession>
<dbReference type="Pfam" id="PF17170">
    <property type="entry name" value="DUF5128"/>
    <property type="match status" value="1"/>
</dbReference>
<reference evidence="1 2" key="1">
    <citation type="submission" date="2018-08" db="EMBL/GenBank/DDBJ databases">
        <title>A genome reference for cultivated species of the human gut microbiota.</title>
        <authorList>
            <person name="Zou Y."/>
            <person name="Xue W."/>
            <person name="Luo G."/>
        </authorList>
    </citation>
    <scope>NUCLEOTIDE SEQUENCE [LARGE SCALE GENOMIC DNA]</scope>
    <source>
        <strain evidence="1 2">AM42-38</strain>
    </source>
</reference>
<evidence type="ECO:0000313" key="1">
    <source>
        <dbReference type="EMBL" id="RHA75870.1"/>
    </source>
</evidence>
<dbReference type="AlphaFoldDB" id="A0A413T085"/>
<protein>
    <submittedName>
        <fullName evidence="1">6-bladed beta-propeller</fullName>
    </submittedName>
</protein>
<dbReference type="PROSITE" id="PS51257">
    <property type="entry name" value="PROKAR_LIPOPROTEIN"/>
    <property type="match status" value="1"/>
</dbReference>
<dbReference type="RefSeq" id="WP_118400355.1">
    <property type="nucleotide sequence ID" value="NZ_CABJGD010000013.1"/>
</dbReference>
<organism evidence="1 2">
    <name type="scientific">Phocaeicola coprophilus</name>
    <dbReference type="NCBI Taxonomy" id="387090"/>
    <lineage>
        <taxon>Bacteria</taxon>
        <taxon>Pseudomonadati</taxon>
        <taxon>Bacteroidota</taxon>
        <taxon>Bacteroidia</taxon>
        <taxon>Bacteroidales</taxon>
        <taxon>Bacteroidaceae</taxon>
        <taxon>Phocaeicola</taxon>
    </lineage>
</organism>